<organism evidence="2 3">
    <name type="scientific">Trapa incisa</name>
    <dbReference type="NCBI Taxonomy" id="236973"/>
    <lineage>
        <taxon>Eukaryota</taxon>
        <taxon>Viridiplantae</taxon>
        <taxon>Streptophyta</taxon>
        <taxon>Embryophyta</taxon>
        <taxon>Tracheophyta</taxon>
        <taxon>Spermatophyta</taxon>
        <taxon>Magnoliopsida</taxon>
        <taxon>eudicotyledons</taxon>
        <taxon>Gunneridae</taxon>
        <taxon>Pentapetalae</taxon>
        <taxon>rosids</taxon>
        <taxon>malvids</taxon>
        <taxon>Myrtales</taxon>
        <taxon>Lythraceae</taxon>
        <taxon>Trapa</taxon>
    </lineage>
</organism>
<dbReference type="InterPro" id="IPR008598">
    <property type="entry name" value="Di19_Zn-bd"/>
</dbReference>
<gene>
    <name evidence="2" type="ORF">SAY87_003523</name>
</gene>
<dbReference type="PANTHER" id="PTHR31875:SF26">
    <property type="entry name" value="PROTEIN DEHYDRATION-INDUCED 19-RELATED"/>
    <property type="match status" value="1"/>
</dbReference>
<dbReference type="Pfam" id="PF05605">
    <property type="entry name" value="zf-Di19"/>
    <property type="match status" value="1"/>
</dbReference>
<proteinExistence type="predicted"/>
<accession>A0AAN7KSQ0</accession>
<sequence length="110" mass="12840">MDADSWNRLSSAPKRYPWYLHTRSDMSTGFEETDGDDEVREEFPCPFCSEYFDIVGLCCHIDEEHHIEAKNGVLLDPTNLYLAIWGNGHVSWKCFYQENPTQLMSVQFVQ</sequence>
<reference evidence="2 3" key="1">
    <citation type="journal article" date="2023" name="Hortic Res">
        <title>Pangenome of water caltrop reveals structural variations and asymmetric subgenome divergence after allopolyploidization.</title>
        <authorList>
            <person name="Zhang X."/>
            <person name="Chen Y."/>
            <person name="Wang L."/>
            <person name="Yuan Y."/>
            <person name="Fang M."/>
            <person name="Shi L."/>
            <person name="Lu R."/>
            <person name="Comes H.P."/>
            <person name="Ma Y."/>
            <person name="Chen Y."/>
            <person name="Huang G."/>
            <person name="Zhou Y."/>
            <person name="Zheng Z."/>
            <person name="Qiu Y."/>
        </authorList>
    </citation>
    <scope>NUCLEOTIDE SEQUENCE [LARGE SCALE GENOMIC DNA]</scope>
    <source>
        <tissue evidence="2">Roots</tissue>
    </source>
</reference>
<name>A0AAN7KSQ0_9MYRT</name>
<dbReference type="InterPro" id="IPR033347">
    <property type="entry name" value="Di19"/>
</dbReference>
<protein>
    <recommendedName>
        <fullName evidence="1">Di19 zinc-binding domain-containing protein</fullName>
    </recommendedName>
</protein>
<keyword evidence="3" id="KW-1185">Reference proteome</keyword>
<dbReference type="Proteomes" id="UP001345219">
    <property type="component" value="Chromosome 3"/>
</dbReference>
<dbReference type="PANTHER" id="PTHR31875">
    <property type="entry name" value="PROTEIN DEHYDRATION-INDUCED 19"/>
    <property type="match status" value="1"/>
</dbReference>
<feature type="domain" description="Di19 zinc-binding" evidence="1">
    <location>
        <begin position="41"/>
        <end position="73"/>
    </location>
</feature>
<comment type="caution">
    <text evidence="2">The sequence shown here is derived from an EMBL/GenBank/DDBJ whole genome shotgun (WGS) entry which is preliminary data.</text>
</comment>
<evidence type="ECO:0000313" key="3">
    <source>
        <dbReference type="Proteomes" id="UP001345219"/>
    </source>
</evidence>
<evidence type="ECO:0000259" key="1">
    <source>
        <dbReference type="Pfam" id="PF05605"/>
    </source>
</evidence>
<dbReference type="EMBL" id="JAXIOK010000006">
    <property type="protein sequence ID" value="KAK4768382.1"/>
    <property type="molecule type" value="Genomic_DNA"/>
</dbReference>
<evidence type="ECO:0000313" key="2">
    <source>
        <dbReference type="EMBL" id="KAK4768382.1"/>
    </source>
</evidence>
<dbReference type="AlphaFoldDB" id="A0AAN7KSQ0"/>